<keyword evidence="3" id="KW-1185">Reference proteome</keyword>
<dbReference type="GO" id="GO:0003677">
    <property type="term" value="F:DNA binding"/>
    <property type="evidence" value="ECO:0007669"/>
    <property type="project" value="InterPro"/>
</dbReference>
<protein>
    <recommendedName>
        <fullName evidence="1">Arc-like DNA binding domain-containing protein</fullName>
    </recommendedName>
</protein>
<dbReference type="SUPFAM" id="SSF47598">
    <property type="entry name" value="Ribbon-helix-helix"/>
    <property type="match status" value="1"/>
</dbReference>
<reference evidence="2" key="1">
    <citation type="submission" date="2017-10" db="EMBL/GenBank/DDBJ databases">
        <title>Massilia psychrophilum sp. nov., a novel purple-pigmented bacterium isolated from Tianshan glacier, Xinjiang Municipality, China.</title>
        <authorList>
            <person name="Wang H."/>
        </authorList>
    </citation>
    <scope>NUCLEOTIDE SEQUENCE [LARGE SCALE GENOMIC DNA]</scope>
    <source>
        <strain evidence="2">B2</strain>
    </source>
</reference>
<evidence type="ECO:0000313" key="2">
    <source>
        <dbReference type="EMBL" id="ATQ79194.1"/>
    </source>
</evidence>
<evidence type="ECO:0000259" key="1">
    <source>
        <dbReference type="Pfam" id="PF03869"/>
    </source>
</evidence>
<dbReference type="EMBL" id="CP024608">
    <property type="protein sequence ID" value="ATQ79194.1"/>
    <property type="molecule type" value="Genomic_DNA"/>
</dbReference>
<dbReference type="RefSeq" id="WP_099882941.1">
    <property type="nucleotide sequence ID" value="NZ_CP024608.1"/>
</dbReference>
<dbReference type="AlphaFoldDB" id="A0A2D2DW48"/>
<organism evidence="2 3">
    <name type="scientific">Massilia violaceinigra</name>
    <dbReference type="NCBI Taxonomy" id="2045208"/>
    <lineage>
        <taxon>Bacteria</taxon>
        <taxon>Pseudomonadati</taxon>
        <taxon>Pseudomonadota</taxon>
        <taxon>Betaproteobacteria</taxon>
        <taxon>Burkholderiales</taxon>
        <taxon>Oxalobacteraceae</taxon>
        <taxon>Telluria group</taxon>
        <taxon>Massilia</taxon>
    </lineage>
</organism>
<dbReference type="KEGG" id="mass:CR152_30180"/>
<proteinExistence type="predicted"/>
<name>A0A2D2DW48_9BURK</name>
<gene>
    <name evidence="2" type="ORF">CR152_30180</name>
</gene>
<dbReference type="InterPro" id="IPR005569">
    <property type="entry name" value="Arc_DNA-bd_dom"/>
</dbReference>
<sequence>MDKPPQNSPSRDADKYIVRFPPGMRDRVTEAAKLSGRSMNAEIIQRLDTTFAPAAQSELLDLDVPRQTAMLELITLVRRLDVIDLLELVQDIVPAIPPEVIEGRPELKANLKQLRKLTKRLSVSSDEANRIAQEHQKKLNLLLDGT</sequence>
<dbReference type="GO" id="GO:0006355">
    <property type="term" value="P:regulation of DNA-templated transcription"/>
    <property type="evidence" value="ECO:0007669"/>
    <property type="project" value="InterPro"/>
</dbReference>
<dbReference type="InterPro" id="IPR010985">
    <property type="entry name" value="Ribbon_hlx_hlx"/>
</dbReference>
<evidence type="ECO:0000313" key="3">
    <source>
        <dbReference type="Proteomes" id="UP000229897"/>
    </source>
</evidence>
<dbReference type="Proteomes" id="UP000229897">
    <property type="component" value="Chromosome"/>
</dbReference>
<dbReference type="InterPro" id="IPR013321">
    <property type="entry name" value="Arc_rbn_hlx_hlx"/>
</dbReference>
<dbReference type="Gene3D" id="1.10.1220.10">
    <property type="entry name" value="Met repressor-like"/>
    <property type="match status" value="1"/>
</dbReference>
<feature type="domain" description="Arc-like DNA binding" evidence="1">
    <location>
        <begin position="10"/>
        <end position="51"/>
    </location>
</feature>
<dbReference type="Pfam" id="PF03869">
    <property type="entry name" value="Arc"/>
    <property type="match status" value="1"/>
</dbReference>
<accession>A0A2D2DW48</accession>
<dbReference type="OrthoDB" id="7029768at2"/>